<dbReference type="AlphaFoldDB" id="A0AAD2K2Y5"/>
<dbReference type="EMBL" id="CAVNYO010000405">
    <property type="protein sequence ID" value="CAK5275980.1"/>
    <property type="molecule type" value="Genomic_DNA"/>
</dbReference>
<keyword evidence="2" id="KW-1185">Reference proteome</keyword>
<sequence length="45" mass="4982">CMMSSLSEGNVSLIVSWAHGSQSTRSPGILRASSACQRPRFWRRS</sequence>
<evidence type="ECO:0000313" key="1">
    <source>
        <dbReference type="EMBL" id="CAK5275980.1"/>
    </source>
</evidence>
<reference evidence="1" key="1">
    <citation type="submission" date="2023-11" db="EMBL/GenBank/DDBJ databases">
        <authorList>
            <person name="De Vega J J."/>
            <person name="De Vega J J."/>
        </authorList>
    </citation>
    <scope>NUCLEOTIDE SEQUENCE</scope>
</reference>
<comment type="caution">
    <text evidence="1">The sequence shown here is derived from an EMBL/GenBank/DDBJ whole genome shotgun (WGS) entry which is preliminary data.</text>
</comment>
<name>A0AAD2K2Y5_9AGAR</name>
<evidence type="ECO:0000313" key="2">
    <source>
        <dbReference type="Proteomes" id="UP001295794"/>
    </source>
</evidence>
<proteinExistence type="predicted"/>
<dbReference type="Proteomes" id="UP001295794">
    <property type="component" value="Unassembled WGS sequence"/>
</dbReference>
<organism evidence="1 2">
    <name type="scientific">Mycena citricolor</name>
    <dbReference type="NCBI Taxonomy" id="2018698"/>
    <lineage>
        <taxon>Eukaryota</taxon>
        <taxon>Fungi</taxon>
        <taxon>Dikarya</taxon>
        <taxon>Basidiomycota</taxon>
        <taxon>Agaricomycotina</taxon>
        <taxon>Agaricomycetes</taxon>
        <taxon>Agaricomycetidae</taxon>
        <taxon>Agaricales</taxon>
        <taxon>Marasmiineae</taxon>
        <taxon>Mycenaceae</taxon>
        <taxon>Mycena</taxon>
    </lineage>
</organism>
<feature type="non-terminal residue" evidence="1">
    <location>
        <position position="1"/>
    </location>
</feature>
<accession>A0AAD2K2Y5</accession>
<protein>
    <submittedName>
        <fullName evidence="1">Uncharacterized protein</fullName>
    </submittedName>
</protein>
<gene>
    <name evidence="1" type="ORF">MYCIT1_LOCUS24087</name>
</gene>